<dbReference type="Pfam" id="PF00440">
    <property type="entry name" value="TetR_N"/>
    <property type="match status" value="1"/>
</dbReference>
<dbReference type="Gene3D" id="1.10.357.10">
    <property type="entry name" value="Tetracycline Repressor, domain 2"/>
    <property type="match status" value="1"/>
</dbReference>
<evidence type="ECO:0000313" key="7">
    <source>
        <dbReference type="Proteomes" id="UP000613512"/>
    </source>
</evidence>
<keyword evidence="1" id="KW-0805">Transcription regulation</keyword>
<dbReference type="GO" id="GO:0003700">
    <property type="term" value="F:DNA-binding transcription factor activity"/>
    <property type="evidence" value="ECO:0007669"/>
    <property type="project" value="TreeGrafter"/>
</dbReference>
<proteinExistence type="predicted"/>
<dbReference type="InterPro" id="IPR001647">
    <property type="entry name" value="HTH_TetR"/>
</dbReference>
<evidence type="ECO:0000256" key="3">
    <source>
        <dbReference type="ARBA" id="ARBA00023163"/>
    </source>
</evidence>
<evidence type="ECO:0000259" key="5">
    <source>
        <dbReference type="PROSITE" id="PS50977"/>
    </source>
</evidence>
<keyword evidence="7" id="KW-1185">Reference proteome</keyword>
<dbReference type="EMBL" id="BMEY01000026">
    <property type="protein sequence ID" value="GGA90292.1"/>
    <property type="molecule type" value="Genomic_DNA"/>
</dbReference>
<dbReference type="PRINTS" id="PR00455">
    <property type="entry name" value="HTHTETR"/>
</dbReference>
<dbReference type="RefSeq" id="WP_188386075.1">
    <property type="nucleotide sequence ID" value="NZ_BMEY01000026.1"/>
</dbReference>
<dbReference type="InterPro" id="IPR050109">
    <property type="entry name" value="HTH-type_TetR-like_transc_reg"/>
</dbReference>
<protein>
    <submittedName>
        <fullName evidence="6">TetR family transcriptional regulator</fullName>
    </submittedName>
</protein>
<sequence>MTKEKLVQATIKNVAKFGYQGASMRKIAEEVGIKPASIYHFFPNKQELVIEAMRMILNHHFSSMRAVFEKEQHTSINVVFSELFNSLVFHHRSYQDETQAYVLMVNSEIPEIKVEVQKYLENYNEWLVEQLTDEIRVRYPHLHYKEVKEIIDHFIFLGNGLFWGVVIYNDEDVKNNLTHATNLMNQYLQLKIGSVQNGGEQKTY</sequence>
<feature type="domain" description="HTH tetR-type" evidence="5">
    <location>
        <begin position="1"/>
        <end position="60"/>
    </location>
</feature>
<dbReference type="InterPro" id="IPR009057">
    <property type="entry name" value="Homeodomain-like_sf"/>
</dbReference>
<dbReference type="Proteomes" id="UP000613512">
    <property type="component" value="Unassembled WGS sequence"/>
</dbReference>
<dbReference type="GO" id="GO:0000976">
    <property type="term" value="F:transcription cis-regulatory region binding"/>
    <property type="evidence" value="ECO:0007669"/>
    <property type="project" value="TreeGrafter"/>
</dbReference>
<reference evidence="6" key="1">
    <citation type="journal article" date="2014" name="Int. J. Syst. Evol. Microbiol.">
        <title>Complete genome sequence of Corynebacterium casei LMG S-19264T (=DSM 44701T), isolated from a smear-ripened cheese.</title>
        <authorList>
            <consortium name="US DOE Joint Genome Institute (JGI-PGF)"/>
            <person name="Walter F."/>
            <person name="Albersmeier A."/>
            <person name="Kalinowski J."/>
            <person name="Ruckert C."/>
        </authorList>
    </citation>
    <scope>NUCLEOTIDE SEQUENCE</scope>
    <source>
        <strain evidence="6">CGMCC 1.12408</strain>
    </source>
</reference>
<dbReference type="Gene3D" id="1.10.10.60">
    <property type="entry name" value="Homeodomain-like"/>
    <property type="match status" value="1"/>
</dbReference>
<evidence type="ECO:0000313" key="6">
    <source>
        <dbReference type="EMBL" id="GGA90292.1"/>
    </source>
</evidence>
<reference evidence="6" key="2">
    <citation type="submission" date="2020-09" db="EMBL/GenBank/DDBJ databases">
        <authorList>
            <person name="Sun Q."/>
            <person name="Zhou Y."/>
        </authorList>
    </citation>
    <scope>NUCLEOTIDE SEQUENCE</scope>
    <source>
        <strain evidence="6">CGMCC 1.12408</strain>
    </source>
</reference>
<keyword evidence="2 4" id="KW-0238">DNA-binding</keyword>
<dbReference type="PANTHER" id="PTHR30055:SF234">
    <property type="entry name" value="HTH-TYPE TRANSCRIPTIONAL REGULATOR BETI"/>
    <property type="match status" value="1"/>
</dbReference>
<comment type="caution">
    <text evidence="6">The sequence shown here is derived from an EMBL/GenBank/DDBJ whole genome shotgun (WGS) entry which is preliminary data.</text>
</comment>
<dbReference type="SUPFAM" id="SSF46689">
    <property type="entry name" value="Homeodomain-like"/>
    <property type="match status" value="1"/>
</dbReference>
<dbReference type="PANTHER" id="PTHR30055">
    <property type="entry name" value="HTH-TYPE TRANSCRIPTIONAL REGULATOR RUTR"/>
    <property type="match status" value="1"/>
</dbReference>
<gene>
    <name evidence="6" type="ORF">GCM10008025_36080</name>
</gene>
<evidence type="ECO:0000256" key="4">
    <source>
        <dbReference type="PROSITE-ProRule" id="PRU00335"/>
    </source>
</evidence>
<evidence type="ECO:0000256" key="1">
    <source>
        <dbReference type="ARBA" id="ARBA00023015"/>
    </source>
</evidence>
<dbReference type="PROSITE" id="PS50977">
    <property type="entry name" value="HTH_TETR_2"/>
    <property type="match status" value="1"/>
</dbReference>
<dbReference type="AlphaFoldDB" id="A0A916SBP6"/>
<keyword evidence="3" id="KW-0804">Transcription</keyword>
<feature type="DNA-binding region" description="H-T-H motif" evidence="4">
    <location>
        <begin position="23"/>
        <end position="42"/>
    </location>
</feature>
<evidence type="ECO:0000256" key="2">
    <source>
        <dbReference type="ARBA" id="ARBA00023125"/>
    </source>
</evidence>
<accession>A0A916SBP6</accession>
<organism evidence="6 7">
    <name type="scientific">Ornithinibacillus halotolerans</name>
    <dbReference type="NCBI Taxonomy" id="1274357"/>
    <lineage>
        <taxon>Bacteria</taxon>
        <taxon>Bacillati</taxon>
        <taxon>Bacillota</taxon>
        <taxon>Bacilli</taxon>
        <taxon>Bacillales</taxon>
        <taxon>Bacillaceae</taxon>
        <taxon>Ornithinibacillus</taxon>
    </lineage>
</organism>
<name>A0A916SBP6_9BACI</name>